<reference evidence="12 13" key="1">
    <citation type="submission" date="2016-02" db="EMBL/GenBank/DDBJ databases">
        <title>Complete Genome of H5569, the type strain of the newly described species Haematospirillium jordaniae.</title>
        <authorList>
            <person name="Nicholson A.C."/>
            <person name="Humrighouse B.W."/>
            <person name="Loparov V."/>
            <person name="McQuiston J.R."/>
        </authorList>
    </citation>
    <scope>NUCLEOTIDE SEQUENCE [LARGE SCALE GENOMIC DNA]</scope>
    <source>
        <strain evidence="12 13">H5569</strain>
    </source>
</reference>
<keyword evidence="5 8" id="KW-0274">FAD</keyword>
<dbReference type="InterPro" id="IPR006050">
    <property type="entry name" value="DNA_photolyase_N"/>
</dbReference>
<evidence type="ECO:0000256" key="5">
    <source>
        <dbReference type="ARBA" id="ARBA00022827"/>
    </source>
</evidence>
<comment type="cofactor">
    <cofactor evidence="8">
        <name>FAD</name>
        <dbReference type="ChEBI" id="CHEBI:57692"/>
    </cofactor>
    <text evidence="8">Binds 1 FAD per subunit.</text>
</comment>
<dbReference type="Gene3D" id="3.40.50.620">
    <property type="entry name" value="HUPs"/>
    <property type="match status" value="1"/>
</dbReference>
<dbReference type="Pfam" id="PF03441">
    <property type="entry name" value="FAD_binding_7"/>
    <property type="match status" value="1"/>
</dbReference>
<dbReference type="InterPro" id="IPR014729">
    <property type="entry name" value="Rossmann-like_a/b/a_fold"/>
</dbReference>
<evidence type="ECO:0000313" key="13">
    <source>
        <dbReference type="Proteomes" id="UP000076066"/>
    </source>
</evidence>
<dbReference type="Pfam" id="PF00875">
    <property type="entry name" value="DNA_photolyase"/>
    <property type="match status" value="1"/>
</dbReference>
<feature type="site" description="Electron transfer via tryptophanyl radical" evidence="9">
    <location>
        <position position="383"/>
    </location>
</feature>
<feature type="binding site" evidence="8">
    <location>
        <position position="229"/>
    </location>
    <ligand>
        <name>FAD</name>
        <dbReference type="ChEBI" id="CHEBI:57692"/>
    </ligand>
</feature>
<evidence type="ECO:0000256" key="2">
    <source>
        <dbReference type="ARBA" id="ARBA00013149"/>
    </source>
</evidence>
<dbReference type="SUPFAM" id="SSF48173">
    <property type="entry name" value="Cryptochrome/photolyase FAD-binding domain"/>
    <property type="match status" value="1"/>
</dbReference>
<dbReference type="InterPro" id="IPR005101">
    <property type="entry name" value="Cryptochr/Photolyase_FAD-bd"/>
</dbReference>
<accession>A0A143DFC4</accession>
<keyword evidence="4 8" id="KW-0285">Flavoprotein</keyword>
<protein>
    <recommendedName>
        <fullName evidence="3">Deoxyribodipyrimidine photo-lyase</fullName>
        <ecNumber evidence="2">4.1.99.3</ecNumber>
    </recommendedName>
</protein>
<dbReference type="PROSITE" id="PS00394">
    <property type="entry name" value="DNA_PHOTOLYASES_1_1"/>
    <property type="match status" value="1"/>
</dbReference>
<dbReference type="PRINTS" id="PR00147">
    <property type="entry name" value="DNAPHOTLYASE"/>
</dbReference>
<feature type="site" description="Electron transfer via tryptophanyl radical" evidence="9">
    <location>
        <position position="307"/>
    </location>
</feature>
<dbReference type="EMBL" id="CP014525">
    <property type="protein sequence ID" value="AMW34973.1"/>
    <property type="molecule type" value="Genomic_DNA"/>
</dbReference>
<dbReference type="RefSeq" id="WP_066135125.1">
    <property type="nucleotide sequence ID" value="NZ_CP014525.1"/>
</dbReference>
<sequence>MNTHSPALVWFRYDLRLDDHPALVAAIESGAPVAGVFVLDPDSDGRPLGAASRWWLHHSLKSLTDQLARLGVTLILRQGHSATEIMSVAKELNASAVFWNEGHTPWMTAQDHAVQEALKSQPIQGVMTRSGLMADPGAVRNKAGGRFRVFTPFWKTLSTLHPPHKPLDVPSQIRPAQAPPTSGSNLRDLGLLPTSGPDWTQGLRDTWEPGEDGAFQRLGHFLDGVIDDYATGRDFPDRAATSCLSAHLRFGEISVRRIWDTTLGAVGEKGLKFLSEVGWREFNHHILFQHPSLHTEPLRPEFRRFPWQDDPKAFRLWCRGQTGYPIVDAGMRELWHTGWMHNRVRMIVGSFLVKDLLVPWQKGEDWFWDTLVDACPANNPGNWQWVAGCGADAAPFFRIFNPVLQGEKFDPAGAYVRRWVPELRTRSARSVQHPVDPDDLFARSAYPPPIVNHGRARDRALAALKALDTAT</sequence>
<name>A0A143DFC4_9PROT</name>
<dbReference type="Proteomes" id="UP000076066">
    <property type="component" value="Chromosome"/>
</dbReference>
<dbReference type="GeneID" id="53316912"/>
<evidence type="ECO:0000256" key="3">
    <source>
        <dbReference type="ARBA" id="ARBA00014046"/>
    </source>
</evidence>
<dbReference type="KEGG" id="hjo:AY555_07055"/>
<dbReference type="GO" id="GO:0003677">
    <property type="term" value="F:DNA binding"/>
    <property type="evidence" value="ECO:0007669"/>
    <property type="project" value="TreeGrafter"/>
</dbReference>
<dbReference type="SUPFAM" id="SSF52425">
    <property type="entry name" value="Cryptochrome/photolyase, N-terminal domain"/>
    <property type="match status" value="1"/>
</dbReference>
<dbReference type="FunFam" id="1.10.579.10:FF:000003">
    <property type="entry name" value="Deoxyribodipyrimidine photo-lyase"/>
    <property type="match status" value="1"/>
</dbReference>
<dbReference type="GO" id="GO:0009416">
    <property type="term" value="P:response to light stimulus"/>
    <property type="evidence" value="ECO:0007669"/>
    <property type="project" value="TreeGrafter"/>
</dbReference>
<feature type="site" description="Electron transfer via tryptophanyl radical" evidence="9">
    <location>
        <position position="360"/>
    </location>
</feature>
<dbReference type="OrthoDB" id="9772484at2"/>
<feature type="domain" description="Photolyase/cryptochrome alpha/beta" evidence="11">
    <location>
        <begin position="5"/>
        <end position="133"/>
    </location>
</feature>
<evidence type="ECO:0000256" key="1">
    <source>
        <dbReference type="ARBA" id="ARBA00001932"/>
    </source>
</evidence>
<dbReference type="InterPro" id="IPR018394">
    <property type="entry name" value="DNA_photolyase_1_CS_C"/>
</dbReference>
<dbReference type="GO" id="GO:0003904">
    <property type="term" value="F:deoxyribodipyrimidine photo-lyase activity"/>
    <property type="evidence" value="ECO:0007669"/>
    <property type="project" value="UniProtKB-EC"/>
</dbReference>
<feature type="binding site" evidence="8">
    <location>
        <position position="273"/>
    </location>
    <ligand>
        <name>FAD</name>
        <dbReference type="ChEBI" id="CHEBI:57692"/>
    </ligand>
</feature>
<proteinExistence type="inferred from homology"/>
<dbReference type="InterPro" id="IPR036134">
    <property type="entry name" value="Crypto/Photolyase_FAD-like_sf"/>
</dbReference>
<evidence type="ECO:0000256" key="10">
    <source>
        <dbReference type="RuleBase" id="RU004182"/>
    </source>
</evidence>
<comment type="cofactor">
    <cofactor evidence="1">
        <name>(6R)-5,10-methylene-5,6,7,8-tetrahydrofolate</name>
        <dbReference type="ChEBI" id="CHEBI:15636"/>
    </cofactor>
</comment>
<evidence type="ECO:0000259" key="11">
    <source>
        <dbReference type="PROSITE" id="PS51645"/>
    </source>
</evidence>
<dbReference type="PANTHER" id="PTHR11455:SF9">
    <property type="entry name" value="CRYPTOCHROME CIRCADIAN CLOCK 5 ISOFORM X1"/>
    <property type="match status" value="1"/>
</dbReference>
<dbReference type="Gene3D" id="1.10.579.10">
    <property type="entry name" value="DNA Cyclobutane Dipyrimidine Photolyase, subunit A, domain 3"/>
    <property type="match status" value="1"/>
</dbReference>
<evidence type="ECO:0000256" key="4">
    <source>
        <dbReference type="ARBA" id="ARBA00022630"/>
    </source>
</evidence>
<comment type="similarity">
    <text evidence="10">Belongs to the DNA photolyase family.</text>
</comment>
<evidence type="ECO:0000256" key="7">
    <source>
        <dbReference type="ARBA" id="ARBA00033999"/>
    </source>
</evidence>
<evidence type="ECO:0000313" key="12">
    <source>
        <dbReference type="EMBL" id="AMW34973.1"/>
    </source>
</evidence>
<organism evidence="12 13">
    <name type="scientific">Haematospirillum jordaniae</name>
    <dbReference type="NCBI Taxonomy" id="1549855"/>
    <lineage>
        <taxon>Bacteria</taxon>
        <taxon>Pseudomonadati</taxon>
        <taxon>Pseudomonadota</taxon>
        <taxon>Alphaproteobacteria</taxon>
        <taxon>Rhodospirillales</taxon>
        <taxon>Novispirillaceae</taxon>
        <taxon>Haematospirillum</taxon>
    </lineage>
</organism>
<dbReference type="InterPro" id="IPR036155">
    <property type="entry name" value="Crypto/Photolyase_N_sf"/>
</dbReference>
<feature type="binding site" evidence="8">
    <location>
        <begin position="241"/>
        <end position="245"/>
    </location>
    <ligand>
        <name>FAD</name>
        <dbReference type="ChEBI" id="CHEBI:57692"/>
    </ligand>
</feature>
<dbReference type="STRING" id="1549855.AY555_07055"/>
<dbReference type="PROSITE" id="PS51645">
    <property type="entry name" value="PHR_CRY_ALPHA_BETA"/>
    <property type="match status" value="1"/>
</dbReference>
<dbReference type="EC" id="4.1.99.3" evidence="2"/>
<keyword evidence="6 10" id="KW-0157">Chromophore</keyword>
<evidence type="ECO:0000256" key="9">
    <source>
        <dbReference type="PIRSR" id="PIRSR602081-2"/>
    </source>
</evidence>
<dbReference type="PANTHER" id="PTHR11455">
    <property type="entry name" value="CRYPTOCHROME"/>
    <property type="match status" value="1"/>
</dbReference>
<dbReference type="InterPro" id="IPR002081">
    <property type="entry name" value="Cryptochrome/DNA_photolyase_1"/>
</dbReference>
<gene>
    <name evidence="12" type="ORF">AY555_07055</name>
</gene>
<dbReference type="AlphaFoldDB" id="A0A143DFC4"/>
<dbReference type="GO" id="GO:0000719">
    <property type="term" value="P:photoreactive repair"/>
    <property type="evidence" value="ECO:0007669"/>
    <property type="project" value="UniProtKB-ARBA"/>
</dbReference>
<evidence type="ECO:0000256" key="6">
    <source>
        <dbReference type="ARBA" id="ARBA00022991"/>
    </source>
</evidence>
<dbReference type="GO" id="GO:0071949">
    <property type="term" value="F:FAD binding"/>
    <property type="evidence" value="ECO:0007669"/>
    <property type="project" value="TreeGrafter"/>
</dbReference>
<dbReference type="Gene3D" id="1.25.40.80">
    <property type="match status" value="1"/>
</dbReference>
<evidence type="ECO:0000256" key="8">
    <source>
        <dbReference type="PIRSR" id="PIRSR602081-1"/>
    </source>
</evidence>
<comment type="catalytic activity">
    <reaction evidence="7">
        <text>cyclobutadipyrimidine (in DNA) = 2 pyrimidine residues (in DNA).</text>
        <dbReference type="EC" id="4.1.99.3"/>
    </reaction>
</comment>
<keyword evidence="13" id="KW-1185">Reference proteome</keyword>